<proteinExistence type="predicted"/>
<comment type="caution">
    <text evidence="1">The sequence shown here is derived from an EMBL/GenBank/DDBJ whole genome shotgun (WGS) entry which is preliminary data.</text>
</comment>
<protein>
    <submittedName>
        <fullName evidence="1">Uncharacterized protein</fullName>
    </submittedName>
</protein>
<sequence length="99" mass="10680">MALSAGFIITTLKSPSLRRAFRRVFASFSDLLDGIRCHLGPIRHNGQYVHPAAVPAALAHAKGPLGRVLGAVRRVIVLVDHHLTAIFGCLPVEATGDYR</sequence>
<evidence type="ECO:0000313" key="1">
    <source>
        <dbReference type="EMBL" id="KAK7996083.1"/>
    </source>
</evidence>
<name>A0ABR1R1Y7_9PEZI</name>
<accession>A0ABR1R1Y7</accession>
<dbReference type="EMBL" id="JAQQWI010000022">
    <property type="protein sequence ID" value="KAK7996083.1"/>
    <property type="molecule type" value="Genomic_DNA"/>
</dbReference>
<evidence type="ECO:0000313" key="2">
    <source>
        <dbReference type="Proteomes" id="UP001396898"/>
    </source>
</evidence>
<reference evidence="1 2" key="1">
    <citation type="submission" date="2023-01" db="EMBL/GenBank/DDBJ databases">
        <title>Analysis of 21 Apiospora genomes using comparative genomics revels a genus with tremendous synthesis potential of carbohydrate active enzymes and secondary metabolites.</title>
        <authorList>
            <person name="Sorensen T."/>
        </authorList>
    </citation>
    <scope>NUCLEOTIDE SEQUENCE [LARGE SCALE GENOMIC DNA]</scope>
    <source>
        <strain evidence="1 2">CBS 20057</strain>
    </source>
</reference>
<gene>
    <name evidence="1" type="ORF">PG991_015550</name>
</gene>
<organism evidence="1 2">
    <name type="scientific">Apiospora marii</name>
    <dbReference type="NCBI Taxonomy" id="335849"/>
    <lineage>
        <taxon>Eukaryota</taxon>
        <taxon>Fungi</taxon>
        <taxon>Dikarya</taxon>
        <taxon>Ascomycota</taxon>
        <taxon>Pezizomycotina</taxon>
        <taxon>Sordariomycetes</taxon>
        <taxon>Xylariomycetidae</taxon>
        <taxon>Amphisphaeriales</taxon>
        <taxon>Apiosporaceae</taxon>
        <taxon>Apiospora</taxon>
    </lineage>
</organism>
<keyword evidence="2" id="KW-1185">Reference proteome</keyword>
<dbReference type="Proteomes" id="UP001396898">
    <property type="component" value="Unassembled WGS sequence"/>
</dbReference>